<protein>
    <submittedName>
        <fullName evidence="2">DUF2768 domain-containing protein</fullName>
    </submittedName>
</protein>
<accession>A0ABT0XEM2</accession>
<dbReference type="InterPro" id="IPR020076">
    <property type="entry name" value="DUF2768"/>
</dbReference>
<keyword evidence="1" id="KW-0812">Transmembrane</keyword>
<keyword evidence="1" id="KW-0472">Membrane</keyword>
<evidence type="ECO:0000313" key="3">
    <source>
        <dbReference type="Proteomes" id="UP001203665"/>
    </source>
</evidence>
<comment type="caution">
    <text evidence="2">The sequence shown here is derived from an EMBL/GenBank/DDBJ whole genome shotgun (WGS) entry which is preliminary data.</text>
</comment>
<organism evidence="2 3">
    <name type="scientific">Alkalicoccobacillus plakortidis</name>
    <dbReference type="NCBI Taxonomy" id="444060"/>
    <lineage>
        <taxon>Bacteria</taxon>
        <taxon>Bacillati</taxon>
        <taxon>Bacillota</taxon>
        <taxon>Bacilli</taxon>
        <taxon>Bacillales</taxon>
        <taxon>Bacillaceae</taxon>
        <taxon>Alkalicoccobacillus</taxon>
    </lineage>
</organism>
<reference evidence="2" key="1">
    <citation type="submission" date="2022-06" db="EMBL/GenBank/DDBJ databases">
        <title>Alkalicoccobacillus porphyridii sp. nov., isolated from a marine red alga, Porphyridium purpureum and reclassification of Shouchella plakortidis and Shouchella gibsonii as Alkalicoccobacillus plakortidis comb. nov. and Alkalicoccobacillus gibsonii comb. nov.</title>
        <authorList>
            <person name="Kim K.H."/>
            <person name="Lee J.K."/>
            <person name="Han D.M."/>
            <person name="Baek J.H."/>
            <person name="Jeon C.O."/>
        </authorList>
    </citation>
    <scope>NUCLEOTIDE SEQUENCE</scope>
    <source>
        <strain evidence="2">DSM 19153</strain>
    </source>
</reference>
<dbReference type="EMBL" id="JAMQJY010000001">
    <property type="protein sequence ID" value="MCM2674327.1"/>
    <property type="molecule type" value="Genomic_DNA"/>
</dbReference>
<feature type="transmembrane region" description="Helical" evidence="1">
    <location>
        <begin position="6"/>
        <end position="27"/>
    </location>
</feature>
<keyword evidence="1" id="KW-1133">Transmembrane helix</keyword>
<proteinExistence type="predicted"/>
<dbReference type="RefSeq" id="WP_251603796.1">
    <property type="nucleotide sequence ID" value="NZ_JAMQJY010000001.1"/>
</dbReference>
<evidence type="ECO:0000256" key="1">
    <source>
        <dbReference type="SAM" id="Phobius"/>
    </source>
</evidence>
<dbReference type="Proteomes" id="UP001203665">
    <property type="component" value="Unassembled WGS sequence"/>
</dbReference>
<name>A0ABT0XEM2_9BACI</name>
<keyword evidence="3" id="KW-1185">Reference proteome</keyword>
<feature type="transmembrane region" description="Helical" evidence="1">
    <location>
        <begin position="39"/>
        <end position="60"/>
    </location>
</feature>
<sequence length="68" mass="7469">MSQAMLHMYISFAGMILMFVSAALALFSRTKLKGIIQKIVLSISFMCLMVSGIIVFYIVIGGPTSTFE</sequence>
<evidence type="ECO:0000313" key="2">
    <source>
        <dbReference type="EMBL" id="MCM2674327.1"/>
    </source>
</evidence>
<gene>
    <name evidence="2" type="ORF">NDM98_01530</name>
</gene>
<dbReference type="Pfam" id="PF10966">
    <property type="entry name" value="DUF2768"/>
    <property type="match status" value="1"/>
</dbReference>